<feature type="transmembrane region" description="Helical" evidence="1">
    <location>
        <begin position="276"/>
        <end position="293"/>
    </location>
</feature>
<dbReference type="EMBL" id="JAFREM010000014">
    <property type="protein sequence ID" value="MBO1306332.1"/>
    <property type="molecule type" value="Genomic_DNA"/>
</dbReference>
<organism evidence="2 3">
    <name type="scientific">Candidatus Enterococcus moelleringii</name>
    <dbReference type="NCBI Taxonomy" id="2815325"/>
    <lineage>
        <taxon>Bacteria</taxon>
        <taxon>Bacillati</taxon>
        <taxon>Bacillota</taxon>
        <taxon>Bacilli</taxon>
        <taxon>Lactobacillales</taxon>
        <taxon>Enterococcaceae</taxon>
        <taxon>Enterococcus</taxon>
    </lineage>
</organism>
<protein>
    <submittedName>
        <fullName evidence="2">DUF2142 domain-containing protein</fullName>
    </submittedName>
</protein>
<accession>A0ABS3L9Q6</accession>
<feature type="transmembrane region" description="Helical" evidence="1">
    <location>
        <begin position="357"/>
        <end position="374"/>
    </location>
</feature>
<gene>
    <name evidence="2" type="ORF">JZO70_09180</name>
</gene>
<feature type="transmembrane region" description="Helical" evidence="1">
    <location>
        <begin position="199"/>
        <end position="225"/>
    </location>
</feature>
<dbReference type="Pfam" id="PF09913">
    <property type="entry name" value="DUF2142"/>
    <property type="match status" value="1"/>
</dbReference>
<keyword evidence="1" id="KW-1133">Transmembrane helix</keyword>
<name>A0ABS3L9Q6_9ENTE</name>
<keyword evidence="3" id="KW-1185">Reference proteome</keyword>
<dbReference type="Proteomes" id="UP000664601">
    <property type="component" value="Unassembled WGS sequence"/>
</dbReference>
<sequence length="474" mass="53958">MTTTQLRSEKKHPEPIFHKIKNIQFPTFFFLIFAIFFGVTFIKTIPPLQAPDEVGHLVKAHALSEFKVRPETRTGKEPRKSDQTWGFYGFEVPDEIYRMNEYAIDKWGENEKYPYMTKSDGDTSDKFIGTGGMTNYSFVNYIPQISAIWVGNMLNKRPLDQYYLARYFNLFAYIIVIFAALAIFPFSKWGGAVAALNPMALFLASTVSGDAMIIAGGFFFTSWILHLRGKKRISSPAMLVSTIMMIGLVLMKPTMIVLGLLFFLLPNRALNVRRKVAWGILILVLSVGFYLLWNNFMVDQQILYRDFADPAKQVSAFFKDPSVFFTNFYENYVLGLKGDYITRSAVADFGLLDAPMATHWIIFYFCLLIVASLLKEEDGDFLVLYQKGIVVLLLVAYTVLTFFALYQIWNPVNAKKTIEGLQGRYFIPAALTMVPLFSSRGKGLDVSKRSMNVVFSISLVILFAVALTVLKDRY</sequence>
<evidence type="ECO:0000313" key="2">
    <source>
        <dbReference type="EMBL" id="MBO1306332.1"/>
    </source>
</evidence>
<feature type="transmembrane region" description="Helical" evidence="1">
    <location>
        <begin position="23"/>
        <end position="42"/>
    </location>
</feature>
<feature type="transmembrane region" description="Helical" evidence="1">
    <location>
        <begin position="237"/>
        <end position="264"/>
    </location>
</feature>
<feature type="transmembrane region" description="Helical" evidence="1">
    <location>
        <begin position="167"/>
        <end position="187"/>
    </location>
</feature>
<feature type="transmembrane region" description="Helical" evidence="1">
    <location>
        <begin position="450"/>
        <end position="470"/>
    </location>
</feature>
<dbReference type="RefSeq" id="WP_207673262.1">
    <property type="nucleotide sequence ID" value="NZ_JAFREM010000014.1"/>
</dbReference>
<dbReference type="InterPro" id="IPR018674">
    <property type="entry name" value="DUF2142_membrane"/>
</dbReference>
<feature type="transmembrane region" description="Helical" evidence="1">
    <location>
        <begin position="389"/>
        <end position="409"/>
    </location>
</feature>
<reference evidence="2 3" key="1">
    <citation type="submission" date="2021-03" db="EMBL/GenBank/DDBJ databases">
        <title>Enterococcal diversity collection.</title>
        <authorList>
            <person name="Gilmore M.S."/>
            <person name="Schwartzman J."/>
            <person name="Van Tyne D."/>
            <person name="Martin M."/>
            <person name="Earl A.M."/>
            <person name="Manson A.L."/>
            <person name="Straub T."/>
            <person name="Salamzade R."/>
            <person name="Saavedra J."/>
            <person name="Lebreton F."/>
            <person name="Prichula J."/>
            <person name="Schaufler K."/>
            <person name="Gaca A."/>
            <person name="Sgardioli B."/>
            <person name="Wagenaar J."/>
            <person name="Strong T."/>
        </authorList>
    </citation>
    <scope>NUCLEOTIDE SEQUENCE [LARGE SCALE GENOMIC DNA]</scope>
    <source>
        <strain evidence="2 3">669A</strain>
    </source>
</reference>
<evidence type="ECO:0000256" key="1">
    <source>
        <dbReference type="SAM" id="Phobius"/>
    </source>
</evidence>
<comment type="caution">
    <text evidence="2">The sequence shown here is derived from an EMBL/GenBank/DDBJ whole genome shotgun (WGS) entry which is preliminary data.</text>
</comment>
<keyword evidence="1" id="KW-0812">Transmembrane</keyword>
<keyword evidence="1" id="KW-0472">Membrane</keyword>
<evidence type="ECO:0000313" key="3">
    <source>
        <dbReference type="Proteomes" id="UP000664601"/>
    </source>
</evidence>
<proteinExistence type="predicted"/>